<dbReference type="RefSeq" id="WP_153283771.1">
    <property type="nucleotide sequence ID" value="NZ_CP045644.1"/>
</dbReference>
<feature type="domain" description="Fumarylacetoacetase-like C-terminal" evidence="2">
    <location>
        <begin position="79"/>
        <end position="282"/>
    </location>
</feature>
<dbReference type="InterPro" id="IPR011234">
    <property type="entry name" value="Fumarylacetoacetase-like_C"/>
</dbReference>
<sequence length="286" mass="31887">MKICRFDDNRLGLVEGDVVRDVSAALDVLPTYRYPLPSVDPLIAHLPQVMERIRSVAASAESLPLAGRRFLSPVANPGKVIAAPVNYRKHLEEARADASIHFDSQVAEIQRIGLFLKANSSVVGTSHGVEIEHPERRNDHEAELVLVIGKRGRNISRERAYEHIAAYCGGLDMTVRGPEERSMRKSIDTYTVLSPWIVTADELRNPQELDFWLTVNDEPRQRANTRDLVFDIPTLIELASSYYTLEPGDLFFTGTPDGVGRVVSGDLIRAEFEGIGRMEVSVRNAL</sequence>
<dbReference type="PANTHER" id="PTHR11820:SF7">
    <property type="entry name" value="ACYLPYRUVASE FAHD1, MITOCHONDRIAL"/>
    <property type="match status" value="1"/>
</dbReference>
<dbReference type="Pfam" id="PF01557">
    <property type="entry name" value="FAA_hydrolase"/>
    <property type="match status" value="1"/>
</dbReference>
<dbReference type="EMBL" id="CP045644">
    <property type="protein sequence ID" value="QFZ85153.1"/>
    <property type="molecule type" value="Genomic_DNA"/>
</dbReference>
<proteinExistence type="predicted"/>
<gene>
    <name evidence="3" type="ORF">GFK26_21525</name>
</gene>
<dbReference type="GO" id="GO:0018773">
    <property type="term" value="F:acetylpyruvate hydrolase activity"/>
    <property type="evidence" value="ECO:0007669"/>
    <property type="project" value="TreeGrafter"/>
</dbReference>
<evidence type="ECO:0000259" key="2">
    <source>
        <dbReference type="Pfam" id="PF01557"/>
    </source>
</evidence>
<dbReference type="SUPFAM" id="SSF56529">
    <property type="entry name" value="FAH"/>
    <property type="match status" value="1"/>
</dbReference>
<accession>A0A5Q0M6K5</accession>
<evidence type="ECO:0000313" key="4">
    <source>
        <dbReference type="Proteomes" id="UP000326780"/>
    </source>
</evidence>
<keyword evidence="1" id="KW-0479">Metal-binding</keyword>
<evidence type="ECO:0000256" key="1">
    <source>
        <dbReference type="ARBA" id="ARBA00022723"/>
    </source>
</evidence>
<dbReference type="GO" id="GO:0046872">
    <property type="term" value="F:metal ion binding"/>
    <property type="evidence" value="ECO:0007669"/>
    <property type="project" value="UniProtKB-KW"/>
</dbReference>
<evidence type="ECO:0000313" key="3">
    <source>
        <dbReference type="EMBL" id="QFZ85153.1"/>
    </source>
</evidence>
<protein>
    <submittedName>
        <fullName evidence="3">FAA hydrolase family protein</fullName>
    </submittedName>
</protein>
<dbReference type="Gene3D" id="3.90.850.10">
    <property type="entry name" value="Fumarylacetoacetase-like, C-terminal domain"/>
    <property type="match status" value="1"/>
</dbReference>
<name>A0A5Q0M6K5_VARPD</name>
<reference evidence="3 4" key="1">
    <citation type="submission" date="2019-10" db="EMBL/GenBank/DDBJ databases">
        <title>Complete genome sequence of Variovorax paradoxus 5C-2.</title>
        <authorList>
            <person name="Gogoleva N.E."/>
            <person name="Balkin A.S."/>
        </authorList>
    </citation>
    <scope>NUCLEOTIDE SEQUENCE [LARGE SCALE GENOMIC DNA]</scope>
    <source>
        <strain evidence="3 4">5C-2</strain>
    </source>
</reference>
<keyword evidence="3" id="KW-0378">Hydrolase</keyword>
<dbReference type="InterPro" id="IPR036663">
    <property type="entry name" value="Fumarylacetoacetase_C_sf"/>
</dbReference>
<dbReference type="PANTHER" id="PTHR11820">
    <property type="entry name" value="ACYLPYRUVASE"/>
    <property type="match status" value="1"/>
</dbReference>
<dbReference type="AlphaFoldDB" id="A0A5Q0M6K5"/>
<dbReference type="Proteomes" id="UP000326780">
    <property type="component" value="Chromosome"/>
</dbReference>
<organism evidence="3 4">
    <name type="scientific">Variovorax paradoxus</name>
    <dbReference type="NCBI Taxonomy" id="34073"/>
    <lineage>
        <taxon>Bacteria</taxon>
        <taxon>Pseudomonadati</taxon>
        <taxon>Pseudomonadota</taxon>
        <taxon>Betaproteobacteria</taxon>
        <taxon>Burkholderiales</taxon>
        <taxon>Comamonadaceae</taxon>
        <taxon>Variovorax</taxon>
    </lineage>
</organism>